<sequence length="180" mass="19707">MDRHISTCHDDQLAVFDIHFWRNNMSVVSVVHIGTAVDRRKDLYPISFPITGLGADVTMASSSGSYSPRCFGCDRVEPTGVEGDGSMRRLGVMSTIELEISARVCNLVRIGLEEVGKPGRGRLGLLENEPQLSLLGGVPRAHHSRGLSRDLARRPHRDGGARCDLFDDQVSAPIEIVFVV</sequence>
<proteinExistence type="predicted"/>
<name>A0A445MGS1_ENSVE</name>
<accession>A0A445MGS1</accession>
<dbReference type="Proteomes" id="UP000290560">
    <property type="component" value="Unassembled WGS sequence"/>
</dbReference>
<dbReference type="AlphaFoldDB" id="A0A445MGS1"/>
<reference evidence="1" key="1">
    <citation type="journal article" date="2018" name="Data Brief">
        <title>Genome sequence data from 17 accessions of Ensete ventricosum, a staple food crop for millions in Ethiopia.</title>
        <authorList>
            <person name="Yemataw Z."/>
            <person name="Muzemil S."/>
            <person name="Ambachew D."/>
            <person name="Tripathi L."/>
            <person name="Tesfaye K."/>
            <person name="Chala A."/>
            <person name="Farbos A."/>
            <person name="O'Neill P."/>
            <person name="Moore K."/>
            <person name="Grant M."/>
            <person name="Studholme D.J."/>
        </authorList>
    </citation>
    <scope>NUCLEOTIDE SEQUENCE [LARGE SCALE GENOMIC DNA]</scope>
    <source>
        <tissue evidence="1">Leaf</tissue>
    </source>
</reference>
<protein>
    <submittedName>
        <fullName evidence="1">Uncharacterized protein</fullName>
    </submittedName>
</protein>
<dbReference type="EMBL" id="KV875919">
    <property type="protein sequence ID" value="RZR73439.1"/>
    <property type="molecule type" value="Genomic_DNA"/>
</dbReference>
<organism evidence="1">
    <name type="scientific">Ensete ventricosum</name>
    <name type="common">Abyssinian banana</name>
    <name type="synonym">Musa ensete</name>
    <dbReference type="NCBI Taxonomy" id="4639"/>
    <lineage>
        <taxon>Eukaryota</taxon>
        <taxon>Viridiplantae</taxon>
        <taxon>Streptophyta</taxon>
        <taxon>Embryophyta</taxon>
        <taxon>Tracheophyta</taxon>
        <taxon>Spermatophyta</taxon>
        <taxon>Magnoliopsida</taxon>
        <taxon>Liliopsida</taxon>
        <taxon>Zingiberales</taxon>
        <taxon>Musaceae</taxon>
        <taxon>Ensete</taxon>
    </lineage>
</organism>
<gene>
    <name evidence="1" type="ORF">BHM03_00024193</name>
</gene>
<evidence type="ECO:0000313" key="1">
    <source>
        <dbReference type="EMBL" id="RZR73439.1"/>
    </source>
</evidence>